<sequence length="234" mass="26371">MTIQRISTGIQGLDVMLQGGLIPGRVYLVKGAPGTGKTTLAMHFAMAGVENGEDVLYVTIEEPAENLKVDMSKLGFNLRDPRFSLIDATPTAERYVLITDFFEEFAGNIEKMTDAIKRQFQERNYTRVVIDPITMLKLTATKEIDYRKAFLSFIKSMMRLRATVLLTSELEKTDIEEYLVSGVIELKAFNAGGRLTRGVRIIKFRGSSFDGTIRPYEITDRGIVVYHDRMISLP</sequence>
<proteinExistence type="predicted"/>
<dbReference type="Pfam" id="PF06745">
    <property type="entry name" value="ATPase"/>
    <property type="match status" value="1"/>
</dbReference>
<dbReference type="PANTHER" id="PTHR43637">
    <property type="entry name" value="UPF0273 PROTEIN TM_0370"/>
    <property type="match status" value="1"/>
</dbReference>
<dbReference type="InterPro" id="IPR027417">
    <property type="entry name" value="P-loop_NTPase"/>
</dbReference>
<gene>
    <name evidence="4" type="ORF">A3L08_07015</name>
</gene>
<dbReference type="SUPFAM" id="SSF52540">
    <property type="entry name" value="P-loop containing nucleoside triphosphate hydrolases"/>
    <property type="match status" value="1"/>
</dbReference>
<dbReference type="GeneID" id="33316006"/>
<dbReference type="InterPro" id="IPR010624">
    <property type="entry name" value="KaiC_dom"/>
</dbReference>
<dbReference type="EMBL" id="CP015102">
    <property type="protein sequence ID" value="ASJ07090.1"/>
    <property type="molecule type" value="Genomic_DNA"/>
</dbReference>
<accession>A0A218P8M0</accession>
<evidence type="ECO:0000313" key="5">
    <source>
        <dbReference type="Proteomes" id="UP000197418"/>
    </source>
</evidence>
<dbReference type="SMART" id="SM00382">
    <property type="entry name" value="AAA"/>
    <property type="match status" value="1"/>
</dbReference>
<dbReference type="AlphaFoldDB" id="A0A218P8M0"/>
<dbReference type="PRINTS" id="PR01874">
    <property type="entry name" value="DNAREPAIRADA"/>
</dbReference>
<evidence type="ECO:0000313" key="4">
    <source>
        <dbReference type="EMBL" id="ASJ07090.1"/>
    </source>
</evidence>
<evidence type="ECO:0000256" key="1">
    <source>
        <dbReference type="ARBA" id="ARBA00022741"/>
    </source>
</evidence>
<dbReference type="Proteomes" id="UP000197418">
    <property type="component" value="Chromosome"/>
</dbReference>
<dbReference type="InterPro" id="IPR014774">
    <property type="entry name" value="KaiC-like_dom"/>
</dbReference>
<keyword evidence="5" id="KW-1185">Reference proteome</keyword>
<dbReference type="RefSeq" id="WP_088854340.1">
    <property type="nucleotide sequence ID" value="NZ_CP015102.1"/>
</dbReference>
<dbReference type="OrthoDB" id="49590at2157"/>
<dbReference type="Gene3D" id="3.40.50.300">
    <property type="entry name" value="P-loop containing nucleotide triphosphate hydrolases"/>
    <property type="match status" value="1"/>
</dbReference>
<organism evidence="4 5">
    <name type="scientific">Thermococcus pacificus</name>
    <dbReference type="NCBI Taxonomy" id="71998"/>
    <lineage>
        <taxon>Archaea</taxon>
        <taxon>Methanobacteriati</taxon>
        <taxon>Methanobacteriota</taxon>
        <taxon>Thermococci</taxon>
        <taxon>Thermococcales</taxon>
        <taxon>Thermococcaceae</taxon>
        <taxon>Thermococcus</taxon>
    </lineage>
</organism>
<evidence type="ECO:0000256" key="2">
    <source>
        <dbReference type="ARBA" id="ARBA00022840"/>
    </source>
</evidence>
<reference evidence="4 5" key="1">
    <citation type="submission" date="2016-04" db="EMBL/GenBank/DDBJ databases">
        <title>Complete genome sequence of Thermococcus pacificus type strain P4.</title>
        <authorList>
            <person name="Oger P.M."/>
        </authorList>
    </citation>
    <scope>NUCLEOTIDE SEQUENCE [LARGE SCALE GENOMIC DNA]</scope>
    <source>
        <strain evidence="4 5">P-4</strain>
    </source>
</reference>
<feature type="domain" description="KaiC" evidence="3">
    <location>
        <begin position="4"/>
        <end position="234"/>
    </location>
</feature>
<evidence type="ECO:0000259" key="3">
    <source>
        <dbReference type="PROSITE" id="PS51146"/>
    </source>
</evidence>
<dbReference type="PROSITE" id="PS51146">
    <property type="entry name" value="KAIC"/>
    <property type="match status" value="1"/>
</dbReference>
<dbReference type="GO" id="GO:0005524">
    <property type="term" value="F:ATP binding"/>
    <property type="evidence" value="ECO:0007669"/>
    <property type="project" value="UniProtKB-KW"/>
</dbReference>
<name>A0A218P8M0_9EURY</name>
<dbReference type="PANTHER" id="PTHR43637:SF1">
    <property type="entry name" value="UPF0273 PROTEIN TM_0370"/>
    <property type="match status" value="1"/>
</dbReference>
<keyword evidence="2" id="KW-0067">ATP-binding</keyword>
<dbReference type="InterPro" id="IPR003593">
    <property type="entry name" value="AAA+_ATPase"/>
</dbReference>
<keyword evidence="1" id="KW-0547">Nucleotide-binding</keyword>
<protein>
    <submittedName>
        <fullName evidence="4">ATPase</fullName>
    </submittedName>
</protein>
<dbReference type="KEGG" id="tpaf:A3L08_07015"/>